<keyword evidence="6 13" id="KW-0812">Transmembrane</keyword>
<name>A0A512ARZ6_9BACT</name>
<evidence type="ECO:0000256" key="3">
    <source>
        <dbReference type="ARBA" id="ARBA00012438"/>
    </source>
</evidence>
<comment type="subcellular location">
    <subcellularLocation>
        <location evidence="2">Membrane</location>
        <topology evidence="2">Multi-pass membrane protein</topology>
    </subcellularLocation>
</comment>
<keyword evidence="4" id="KW-0597">Phosphoprotein</keyword>
<evidence type="ECO:0000259" key="14">
    <source>
        <dbReference type="PROSITE" id="PS50109"/>
    </source>
</evidence>
<dbReference type="RefSeq" id="WP_146894516.1">
    <property type="nucleotide sequence ID" value="NZ_BJYS01000001.1"/>
</dbReference>
<dbReference type="Pfam" id="PF02518">
    <property type="entry name" value="HATPase_c"/>
    <property type="match status" value="1"/>
</dbReference>
<dbReference type="Proteomes" id="UP000321532">
    <property type="component" value="Unassembled WGS sequence"/>
</dbReference>
<evidence type="ECO:0000256" key="7">
    <source>
        <dbReference type="ARBA" id="ARBA00022741"/>
    </source>
</evidence>
<dbReference type="InterPro" id="IPR011712">
    <property type="entry name" value="Sig_transdc_His_kin_sub3_dim/P"/>
</dbReference>
<dbReference type="EC" id="2.7.13.3" evidence="3"/>
<dbReference type="AlphaFoldDB" id="A0A512ARZ6"/>
<dbReference type="GO" id="GO:0005524">
    <property type="term" value="F:ATP binding"/>
    <property type="evidence" value="ECO:0007669"/>
    <property type="project" value="UniProtKB-KW"/>
</dbReference>
<keyword evidence="7" id="KW-0547">Nucleotide-binding</keyword>
<dbReference type="SUPFAM" id="SSF55874">
    <property type="entry name" value="ATPase domain of HSP90 chaperone/DNA topoisomerase II/histidine kinase"/>
    <property type="match status" value="1"/>
</dbReference>
<evidence type="ECO:0000256" key="9">
    <source>
        <dbReference type="ARBA" id="ARBA00022840"/>
    </source>
</evidence>
<dbReference type="Gene3D" id="3.30.565.10">
    <property type="entry name" value="Histidine kinase-like ATPase, C-terminal domain"/>
    <property type="match status" value="1"/>
</dbReference>
<feature type="transmembrane region" description="Helical" evidence="13">
    <location>
        <begin position="196"/>
        <end position="214"/>
    </location>
</feature>
<dbReference type="GO" id="GO:0000155">
    <property type="term" value="F:phosphorelay sensor kinase activity"/>
    <property type="evidence" value="ECO:0007669"/>
    <property type="project" value="InterPro"/>
</dbReference>
<evidence type="ECO:0000256" key="12">
    <source>
        <dbReference type="ARBA" id="ARBA00023136"/>
    </source>
</evidence>
<dbReference type="Gene3D" id="1.20.5.1930">
    <property type="match status" value="1"/>
</dbReference>
<evidence type="ECO:0000256" key="6">
    <source>
        <dbReference type="ARBA" id="ARBA00022692"/>
    </source>
</evidence>
<gene>
    <name evidence="15" type="ORF">AAE02nite_01360</name>
</gene>
<dbReference type="InterPro" id="IPR003594">
    <property type="entry name" value="HATPase_dom"/>
</dbReference>
<keyword evidence="8" id="KW-0418">Kinase</keyword>
<protein>
    <recommendedName>
        <fullName evidence="3">histidine kinase</fullName>
        <ecNumber evidence="3">2.7.13.3</ecNumber>
    </recommendedName>
</protein>
<keyword evidence="10 13" id="KW-1133">Transmembrane helix</keyword>
<evidence type="ECO:0000256" key="5">
    <source>
        <dbReference type="ARBA" id="ARBA00022679"/>
    </source>
</evidence>
<dbReference type="GO" id="GO:0046983">
    <property type="term" value="F:protein dimerization activity"/>
    <property type="evidence" value="ECO:0007669"/>
    <property type="project" value="InterPro"/>
</dbReference>
<evidence type="ECO:0000256" key="4">
    <source>
        <dbReference type="ARBA" id="ARBA00022553"/>
    </source>
</evidence>
<evidence type="ECO:0000256" key="13">
    <source>
        <dbReference type="SAM" id="Phobius"/>
    </source>
</evidence>
<dbReference type="InterPro" id="IPR050482">
    <property type="entry name" value="Sensor_HK_TwoCompSys"/>
</dbReference>
<dbReference type="EMBL" id="BJYS01000001">
    <property type="protein sequence ID" value="GEO02472.1"/>
    <property type="molecule type" value="Genomic_DNA"/>
</dbReference>
<dbReference type="CDD" id="cd16917">
    <property type="entry name" value="HATPase_UhpB-NarQ-NarX-like"/>
    <property type="match status" value="1"/>
</dbReference>
<evidence type="ECO:0000256" key="2">
    <source>
        <dbReference type="ARBA" id="ARBA00004141"/>
    </source>
</evidence>
<accession>A0A512ARZ6</accession>
<comment type="caution">
    <text evidence="15">The sequence shown here is derived from an EMBL/GenBank/DDBJ whole genome shotgun (WGS) entry which is preliminary data.</text>
</comment>
<feature type="domain" description="Histidine kinase" evidence="14">
    <location>
        <begin position="288"/>
        <end position="488"/>
    </location>
</feature>
<dbReference type="InterPro" id="IPR005467">
    <property type="entry name" value="His_kinase_dom"/>
</dbReference>
<evidence type="ECO:0000256" key="11">
    <source>
        <dbReference type="ARBA" id="ARBA00023012"/>
    </source>
</evidence>
<sequence>MNLSADPQIARKITRLYLLALTAVALLSVGGQYLVQRSLESQSSDSRVVNIAGRQRMLSQKITKTVLLLQEQPDSLLLATYLADLDEALDLWQKSHKGLQSGYLAYIQTPVNNSDSTRAMFAAINPLFGAIYNNATAVSKYFHQQGDNIPVPADIRNNIRIILANERTYLQGMNQIVFQYDAEAKRRVNASQQIELILLLCTLIILVLEGLFIFRPAVRQIQRTIGLLIDSEQRTHRVNEELVGVNKSLEETREALLRATDEKYRQQINEQKMRSAYLIEGQEEERKRVALEIHDGLGQMLTALKFGIEKIGDSVNSTVTAQQNLDELRGLVSQAISEARTISFNLMPAVLNDFGISSALKLLTSQVASNAGINVTFNTNWNGKRLTRNLEIGLYRVSQEALNNAIKYAEATDITVELWHKKKYIHLTILDNGRGFSPQKLSTRSRKTGPSHGISNMKERVYIINGDININSKPGQGTQIYVKVPLLPTEHA</sequence>
<evidence type="ECO:0000313" key="16">
    <source>
        <dbReference type="Proteomes" id="UP000321532"/>
    </source>
</evidence>
<evidence type="ECO:0000313" key="15">
    <source>
        <dbReference type="EMBL" id="GEO02472.1"/>
    </source>
</evidence>
<evidence type="ECO:0000256" key="8">
    <source>
        <dbReference type="ARBA" id="ARBA00022777"/>
    </source>
</evidence>
<reference evidence="15 16" key="1">
    <citation type="submission" date="2019-07" db="EMBL/GenBank/DDBJ databases">
        <title>Whole genome shotgun sequence of Adhaeribacter aerolatus NBRC 106133.</title>
        <authorList>
            <person name="Hosoyama A."/>
            <person name="Uohara A."/>
            <person name="Ohji S."/>
            <person name="Ichikawa N."/>
        </authorList>
    </citation>
    <scope>NUCLEOTIDE SEQUENCE [LARGE SCALE GENOMIC DNA]</scope>
    <source>
        <strain evidence="15 16">NBRC 106133</strain>
    </source>
</reference>
<keyword evidence="11" id="KW-0902">Two-component regulatory system</keyword>
<dbReference type="PROSITE" id="PS50109">
    <property type="entry name" value="HIS_KIN"/>
    <property type="match status" value="1"/>
</dbReference>
<dbReference type="Pfam" id="PF07730">
    <property type="entry name" value="HisKA_3"/>
    <property type="match status" value="1"/>
</dbReference>
<keyword evidence="5" id="KW-0808">Transferase</keyword>
<dbReference type="SMART" id="SM00387">
    <property type="entry name" value="HATPase_c"/>
    <property type="match status" value="1"/>
</dbReference>
<dbReference type="GO" id="GO:0016020">
    <property type="term" value="C:membrane"/>
    <property type="evidence" value="ECO:0007669"/>
    <property type="project" value="UniProtKB-SubCell"/>
</dbReference>
<proteinExistence type="predicted"/>
<evidence type="ECO:0000256" key="10">
    <source>
        <dbReference type="ARBA" id="ARBA00022989"/>
    </source>
</evidence>
<dbReference type="PANTHER" id="PTHR24421:SF10">
    <property type="entry name" value="NITRATE_NITRITE SENSOR PROTEIN NARQ"/>
    <property type="match status" value="1"/>
</dbReference>
<dbReference type="InterPro" id="IPR036890">
    <property type="entry name" value="HATPase_C_sf"/>
</dbReference>
<dbReference type="Pfam" id="PF13675">
    <property type="entry name" value="PilJ"/>
    <property type="match status" value="1"/>
</dbReference>
<keyword evidence="16" id="KW-1185">Reference proteome</keyword>
<evidence type="ECO:0000256" key="1">
    <source>
        <dbReference type="ARBA" id="ARBA00000085"/>
    </source>
</evidence>
<dbReference type="PANTHER" id="PTHR24421">
    <property type="entry name" value="NITRATE/NITRITE SENSOR PROTEIN NARX-RELATED"/>
    <property type="match status" value="1"/>
</dbReference>
<keyword evidence="9" id="KW-0067">ATP-binding</keyword>
<dbReference type="OrthoDB" id="5401121at2"/>
<organism evidence="15 16">
    <name type="scientific">Adhaeribacter aerolatus</name>
    <dbReference type="NCBI Taxonomy" id="670289"/>
    <lineage>
        <taxon>Bacteria</taxon>
        <taxon>Pseudomonadati</taxon>
        <taxon>Bacteroidota</taxon>
        <taxon>Cytophagia</taxon>
        <taxon>Cytophagales</taxon>
        <taxon>Hymenobacteraceae</taxon>
        <taxon>Adhaeribacter</taxon>
    </lineage>
</organism>
<keyword evidence="12 13" id="KW-0472">Membrane</keyword>
<comment type="catalytic activity">
    <reaction evidence="1">
        <text>ATP + protein L-histidine = ADP + protein N-phospho-L-histidine.</text>
        <dbReference type="EC" id="2.7.13.3"/>
    </reaction>
</comment>
<dbReference type="InterPro" id="IPR029095">
    <property type="entry name" value="NarX-like_N"/>
</dbReference>